<gene>
    <name evidence="10" type="ORF">SAMN05444484_1011235</name>
</gene>
<feature type="modified residue" description="4-aspartylphosphate" evidence="6">
    <location>
        <position position="52"/>
    </location>
</feature>
<protein>
    <submittedName>
        <fullName evidence="10">cAMP-binding domain of CRP or a regulatory subunit of cAMP-dependent protein kinases</fullName>
    </submittedName>
</protein>
<keyword evidence="10" id="KW-0418">Kinase</keyword>
<dbReference type="SMART" id="SM00100">
    <property type="entry name" value="cNMP"/>
    <property type="match status" value="1"/>
</dbReference>
<dbReference type="Gene3D" id="1.10.10.10">
    <property type="entry name" value="Winged helix-like DNA-binding domain superfamily/Winged helix DNA-binding domain"/>
    <property type="match status" value="1"/>
</dbReference>
<dbReference type="SMART" id="SM00448">
    <property type="entry name" value="REC"/>
    <property type="match status" value="1"/>
</dbReference>
<feature type="domain" description="Cyclic nucleotide-binding" evidence="7">
    <location>
        <begin position="147"/>
        <end position="260"/>
    </location>
</feature>
<dbReference type="PANTHER" id="PTHR48111:SF4">
    <property type="entry name" value="DNA-BINDING DUAL TRANSCRIPTIONAL REGULATOR OMPR"/>
    <property type="match status" value="1"/>
</dbReference>
<dbReference type="PROSITE" id="PS50042">
    <property type="entry name" value="CNMP_BINDING_3"/>
    <property type="match status" value="1"/>
</dbReference>
<dbReference type="CDD" id="cd00038">
    <property type="entry name" value="CAP_ED"/>
    <property type="match status" value="1"/>
</dbReference>
<dbReference type="SUPFAM" id="SSF51206">
    <property type="entry name" value="cAMP-binding domain-like"/>
    <property type="match status" value="1"/>
</dbReference>
<keyword evidence="2" id="KW-0902">Two-component regulatory system</keyword>
<keyword evidence="1 6" id="KW-0597">Phosphoprotein</keyword>
<feature type="domain" description="Response regulatory" evidence="8">
    <location>
        <begin position="3"/>
        <end position="119"/>
    </location>
</feature>
<dbReference type="STRING" id="946677.SAMN05444484_1011235"/>
<evidence type="ECO:0000256" key="6">
    <source>
        <dbReference type="PROSITE-ProRule" id="PRU00169"/>
    </source>
</evidence>
<evidence type="ECO:0000259" key="9">
    <source>
        <dbReference type="PROSITE" id="PS51063"/>
    </source>
</evidence>
<dbReference type="GO" id="GO:0000156">
    <property type="term" value="F:phosphorelay response regulator activity"/>
    <property type="evidence" value="ECO:0007669"/>
    <property type="project" value="TreeGrafter"/>
</dbReference>
<dbReference type="EMBL" id="FRBT01000001">
    <property type="protein sequence ID" value="SHL36504.1"/>
    <property type="molecule type" value="Genomic_DNA"/>
</dbReference>
<dbReference type="GO" id="GO:0000976">
    <property type="term" value="F:transcription cis-regulatory region binding"/>
    <property type="evidence" value="ECO:0007669"/>
    <property type="project" value="TreeGrafter"/>
</dbReference>
<dbReference type="PANTHER" id="PTHR48111">
    <property type="entry name" value="REGULATOR OF RPOS"/>
    <property type="match status" value="1"/>
</dbReference>
<dbReference type="PROSITE" id="PS51063">
    <property type="entry name" value="HTH_CRP_2"/>
    <property type="match status" value="1"/>
</dbReference>
<dbReference type="Gene3D" id="3.40.50.2300">
    <property type="match status" value="1"/>
</dbReference>
<dbReference type="SUPFAM" id="SSF46785">
    <property type="entry name" value="Winged helix' DNA-binding domain"/>
    <property type="match status" value="1"/>
</dbReference>
<reference evidence="11" key="1">
    <citation type="submission" date="2016-11" db="EMBL/GenBank/DDBJ databases">
        <authorList>
            <person name="Varghese N."/>
            <person name="Submissions S."/>
        </authorList>
    </citation>
    <scope>NUCLEOTIDE SEQUENCE [LARGE SCALE GENOMIC DNA]</scope>
    <source>
        <strain evidence="11">DSM 24724</strain>
    </source>
</reference>
<dbReference type="Pfam" id="PF13545">
    <property type="entry name" value="HTH_Crp_2"/>
    <property type="match status" value="1"/>
</dbReference>
<dbReference type="InterPro" id="IPR001789">
    <property type="entry name" value="Sig_transdc_resp-reg_receiver"/>
</dbReference>
<dbReference type="SUPFAM" id="SSF52172">
    <property type="entry name" value="CheY-like"/>
    <property type="match status" value="1"/>
</dbReference>
<evidence type="ECO:0000256" key="4">
    <source>
        <dbReference type="ARBA" id="ARBA00023125"/>
    </source>
</evidence>
<evidence type="ECO:0000256" key="3">
    <source>
        <dbReference type="ARBA" id="ARBA00023015"/>
    </source>
</evidence>
<proteinExistence type="predicted"/>
<dbReference type="PROSITE" id="PS00042">
    <property type="entry name" value="HTH_CRP_1"/>
    <property type="match status" value="1"/>
</dbReference>
<dbReference type="Gene3D" id="2.60.120.10">
    <property type="entry name" value="Jelly Rolls"/>
    <property type="match status" value="1"/>
</dbReference>
<dbReference type="InterPro" id="IPR018335">
    <property type="entry name" value="Tscrpt_reg_HTH_Crp-type_CS"/>
</dbReference>
<keyword evidence="3" id="KW-0805">Transcription regulation</keyword>
<evidence type="ECO:0000256" key="1">
    <source>
        <dbReference type="ARBA" id="ARBA00022553"/>
    </source>
</evidence>
<evidence type="ECO:0000256" key="2">
    <source>
        <dbReference type="ARBA" id="ARBA00023012"/>
    </source>
</evidence>
<evidence type="ECO:0000259" key="8">
    <source>
        <dbReference type="PROSITE" id="PS50110"/>
    </source>
</evidence>
<organism evidence="10 11">
    <name type="scientific">Flavobacterium chilense</name>
    <dbReference type="NCBI Taxonomy" id="946677"/>
    <lineage>
        <taxon>Bacteria</taxon>
        <taxon>Pseudomonadati</taxon>
        <taxon>Bacteroidota</taxon>
        <taxon>Flavobacteriia</taxon>
        <taxon>Flavobacteriales</taxon>
        <taxon>Flavobacteriaceae</taxon>
        <taxon>Flavobacterium</taxon>
    </lineage>
</organism>
<dbReference type="InterPro" id="IPR018490">
    <property type="entry name" value="cNMP-bd_dom_sf"/>
</dbReference>
<evidence type="ECO:0000313" key="10">
    <source>
        <dbReference type="EMBL" id="SHL36504.1"/>
    </source>
</evidence>
<keyword evidence="11" id="KW-1185">Reference proteome</keyword>
<dbReference type="Pfam" id="PF00027">
    <property type="entry name" value="cNMP_binding"/>
    <property type="match status" value="1"/>
</dbReference>
<dbReference type="GO" id="GO:0032993">
    <property type="term" value="C:protein-DNA complex"/>
    <property type="evidence" value="ECO:0007669"/>
    <property type="project" value="TreeGrafter"/>
</dbReference>
<dbReference type="InterPro" id="IPR014710">
    <property type="entry name" value="RmlC-like_jellyroll"/>
</dbReference>
<dbReference type="InterPro" id="IPR011006">
    <property type="entry name" value="CheY-like_superfamily"/>
</dbReference>
<dbReference type="Proteomes" id="UP000184028">
    <property type="component" value="Unassembled WGS sequence"/>
</dbReference>
<dbReference type="SMART" id="SM00419">
    <property type="entry name" value="HTH_CRP"/>
    <property type="match status" value="1"/>
</dbReference>
<dbReference type="InterPro" id="IPR012318">
    <property type="entry name" value="HTH_CRP"/>
</dbReference>
<accession>A0A1M7A1A6</accession>
<dbReference type="RefSeq" id="WP_068840986.1">
    <property type="nucleotide sequence ID" value="NZ_FRBT01000001.1"/>
</dbReference>
<name>A0A1M7A1A6_9FLAO</name>
<dbReference type="OrthoDB" id="9127033at2"/>
<keyword evidence="5" id="KW-0804">Transcription</keyword>
<dbReference type="InterPro" id="IPR036388">
    <property type="entry name" value="WH-like_DNA-bd_sf"/>
</dbReference>
<dbReference type="GO" id="GO:0005829">
    <property type="term" value="C:cytosol"/>
    <property type="evidence" value="ECO:0007669"/>
    <property type="project" value="TreeGrafter"/>
</dbReference>
<keyword evidence="4" id="KW-0238">DNA-binding</keyword>
<dbReference type="Pfam" id="PF00072">
    <property type="entry name" value="Response_reg"/>
    <property type="match status" value="1"/>
</dbReference>
<dbReference type="AlphaFoldDB" id="A0A1M7A1A6"/>
<evidence type="ECO:0000256" key="5">
    <source>
        <dbReference type="ARBA" id="ARBA00023163"/>
    </source>
</evidence>
<dbReference type="InterPro" id="IPR039420">
    <property type="entry name" value="WalR-like"/>
</dbReference>
<dbReference type="GO" id="GO:0003700">
    <property type="term" value="F:DNA-binding transcription factor activity"/>
    <property type="evidence" value="ECO:0007669"/>
    <property type="project" value="InterPro"/>
</dbReference>
<evidence type="ECO:0000313" key="11">
    <source>
        <dbReference type="Proteomes" id="UP000184028"/>
    </source>
</evidence>
<dbReference type="InterPro" id="IPR036390">
    <property type="entry name" value="WH_DNA-bd_sf"/>
</dbReference>
<dbReference type="CDD" id="cd00092">
    <property type="entry name" value="HTH_CRP"/>
    <property type="match status" value="1"/>
</dbReference>
<feature type="domain" description="HTH crp-type" evidence="9">
    <location>
        <begin position="274"/>
        <end position="343"/>
    </location>
</feature>
<evidence type="ECO:0000259" key="7">
    <source>
        <dbReference type="PROSITE" id="PS50042"/>
    </source>
</evidence>
<keyword evidence="10" id="KW-0808">Transferase</keyword>
<dbReference type="PROSITE" id="PS50110">
    <property type="entry name" value="RESPONSE_REGULATORY"/>
    <property type="match status" value="1"/>
</dbReference>
<dbReference type="PRINTS" id="PR00034">
    <property type="entry name" value="HTHCRP"/>
</dbReference>
<dbReference type="InterPro" id="IPR000595">
    <property type="entry name" value="cNMP-bd_dom"/>
</dbReference>
<dbReference type="GO" id="GO:0016301">
    <property type="term" value="F:kinase activity"/>
    <property type="evidence" value="ECO:0007669"/>
    <property type="project" value="UniProtKB-KW"/>
</dbReference>
<sequence length="350" mass="39772">MSKVLIIEDHNDIRENIAEILTLAGYTVYQANNGKVGIESAVVNLPDIILCDIMMPELDGYGVLYMLNKNPKTSTIPFIFITAKSERIDLRKAMEMGADDYLTKPFDDMELLHAIESRLNKKNSERDFYSQSLGQLGSLVGDREGLSELKKIIDEHIYRPFKKNQIIHYEGDRAIGLYLVISGKIKTVKMSEDGRELMTGMYHANDFLGVNTILSDETYTDTATALEDSQLCFFPKEQLEELLKLYPDVAEKFIKILSNEIRSKDTHLLQLAYQSVRKRIAESLLRLFRQEEAAKGDSINVTRDDLAAMSGTASETVSRTLTEFRNEGLIEKKGSQLKILDYMKISKMKN</sequence>